<sequence length="90" mass="9847">MIVLIGLIVLVIGAAGLGGLGLLPAGQRRTGRRGTTARRAVERSQWDATALARDREEHAGGSRHIRTTPSWRDRLERWTAAAPARTRPTR</sequence>
<keyword evidence="2" id="KW-1133">Transmembrane helix</keyword>
<proteinExistence type="predicted"/>
<gene>
    <name evidence="3" type="ORF">NRB56_28460</name>
</gene>
<keyword evidence="2" id="KW-0472">Membrane</keyword>
<feature type="region of interest" description="Disordered" evidence="1">
    <location>
        <begin position="23"/>
        <end position="46"/>
    </location>
</feature>
<dbReference type="OrthoDB" id="4559084at2"/>
<protein>
    <submittedName>
        <fullName evidence="3">Uncharacterized protein</fullName>
    </submittedName>
</protein>
<evidence type="ECO:0000313" key="3">
    <source>
        <dbReference type="EMBL" id="MQY27263.1"/>
    </source>
</evidence>
<dbReference type="RefSeq" id="WP_153342044.1">
    <property type="nucleotide sequence ID" value="NZ_WEGI01000005.1"/>
</dbReference>
<feature type="transmembrane region" description="Helical" evidence="2">
    <location>
        <begin position="6"/>
        <end position="23"/>
    </location>
</feature>
<dbReference type="AlphaFoldDB" id="A0A7K0DNE6"/>
<evidence type="ECO:0000256" key="2">
    <source>
        <dbReference type="SAM" id="Phobius"/>
    </source>
</evidence>
<organism evidence="3 4">
    <name type="scientific">Nocardia aurantia</name>
    <dbReference type="NCBI Taxonomy" id="2585199"/>
    <lineage>
        <taxon>Bacteria</taxon>
        <taxon>Bacillati</taxon>
        <taxon>Actinomycetota</taxon>
        <taxon>Actinomycetes</taxon>
        <taxon>Mycobacteriales</taxon>
        <taxon>Nocardiaceae</taxon>
        <taxon>Nocardia</taxon>
    </lineage>
</organism>
<dbReference type="EMBL" id="WEGI01000005">
    <property type="protein sequence ID" value="MQY27263.1"/>
    <property type="molecule type" value="Genomic_DNA"/>
</dbReference>
<comment type="caution">
    <text evidence="3">The sequence shown here is derived from an EMBL/GenBank/DDBJ whole genome shotgun (WGS) entry which is preliminary data.</text>
</comment>
<evidence type="ECO:0000256" key="1">
    <source>
        <dbReference type="SAM" id="MobiDB-lite"/>
    </source>
</evidence>
<name>A0A7K0DNE6_9NOCA</name>
<dbReference type="Proteomes" id="UP000431401">
    <property type="component" value="Unassembled WGS sequence"/>
</dbReference>
<accession>A0A7K0DNE6</accession>
<evidence type="ECO:0000313" key="4">
    <source>
        <dbReference type="Proteomes" id="UP000431401"/>
    </source>
</evidence>
<keyword evidence="4" id="KW-1185">Reference proteome</keyword>
<reference evidence="3 4" key="1">
    <citation type="submission" date="2019-10" db="EMBL/GenBank/DDBJ databases">
        <title>Nocardia macrotermitis sp. nov. and Nocardia aurantia sp. nov., isolated from the gut of fungus growing-termite Macrotermes natalensis.</title>
        <authorList>
            <person name="Benndorf R."/>
            <person name="Schwitalla J."/>
            <person name="Martin K."/>
            <person name="De Beer W."/>
            <person name="Kaster A.-K."/>
            <person name="Vollmers J."/>
            <person name="Poulsen M."/>
            <person name="Beemelmanns C."/>
        </authorList>
    </citation>
    <scope>NUCLEOTIDE SEQUENCE [LARGE SCALE GENOMIC DNA]</scope>
    <source>
        <strain evidence="3 4">RB56</strain>
    </source>
</reference>
<keyword evidence="2" id="KW-0812">Transmembrane</keyword>